<proteinExistence type="inferred from homology"/>
<dbReference type="AlphaFoldDB" id="A0A3S4GND0"/>
<dbReference type="InterPro" id="IPR032466">
    <property type="entry name" value="Metal_Hydrolase"/>
</dbReference>
<dbReference type="PANTHER" id="PTHR43569:SF1">
    <property type="entry name" value="BLL3371 PROTEIN"/>
    <property type="match status" value="1"/>
</dbReference>
<accession>A0A3S4GND0</accession>
<dbReference type="OrthoDB" id="9787654at2"/>
<name>A0A3S4GND0_9RHOB</name>
<dbReference type="Proteomes" id="UP000270743">
    <property type="component" value="Unassembled WGS sequence"/>
</dbReference>
<keyword evidence="3" id="KW-0378">Hydrolase</keyword>
<organism evidence="3 4">
    <name type="scientific">Paracoccus haematequi</name>
    <dbReference type="NCBI Taxonomy" id="2491866"/>
    <lineage>
        <taxon>Bacteria</taxon>
        <taxon>Pseudomonadati</taxon>
        <taxon>Pseudomonadota</taxon>
        <taxon>Alphaproteobacteria</taxon>
        <taxon>Rhodobacterales</taxon>
        <taxon>Paracoccaceae</taxon>
        <taxon>Paracoccus</taxon>
    </lineage>
</organism>
<gene>
    <name evidence="3" type="ORF">PARHAE_01987</name>
</gene>
<dbReference type="Pfam" id="PF04909">
    <property type="entry name" value="Amidohydro_2"/>
    <property type="match status" value="1"/>
</dbReference>
<dbReference type="InterPro" id="IPR006680">
    <property type="entry name" value="Amidohydro-rel"/>
</dbReference>
<dbReference type="EMBL" id="UZWE01000029">
    <property type="protein sequence ID" value="VDS08803.1"/>
    <property type="molecule type" value="Genomic_DNA"/>
</dbReference>
<comment type="similarity">
    <text evidence="1">Belongs to the metallo-dependent hydrolases superfamily.</text>
</comment>
<evidence type="ECO:0000313" key="4">
    <source>
        <dbReference type="Proteomes" id="UP000270743"/>
    </source>
</evidence>
<feature type="domain" description="Amidohydrolase-related" evidence="2">
    <location>
        <begin position="14"/>
        <end position="304"/>
    </location>
</feature>
<protein>
    <submittedName>
        <fullName evidence="3">Amidohydrolase</fullName>
    </submittedName>
</protein>
<dbReference type="GO" id="GO:0016787">
    <property type="term" value="F:hydrolase activity"/>
    <property type="evidence" value="ECO:0007669"/>
    <property type="project" value="UniProtKB-KW"/>
</dbReference>
<dbReference type="SUPFAM" id="SSF51556">
    <property type="entry name" value="Metallo-dependent hydrolases"/>
    <property type="match status" value="1"/>
</dbReference>
<reference evidence="3 4" key="1">
    <citation type="submission" date="2018-12" db="EMBL/GenBank/DDBJ databases">
        <authorList>
            <person name="Criscuolo A."/>
        </authorList>
    </citation>
    <scope>NUCLEOTIDE SEQUENCE [LARGE SCALE GENOMIC DNA]</scope>
    <source>
        <strain evidence="3">ACIP1116241</strain>
    </source>
</reference>
<evidence type="ECO:0000256" key="1">
    <source>
        <dbReference type="ARBA" id="ARBA00038310"/>
    </source>
</evidence>
<dbReference type="RefSeq" id="WP_126154449.1">
    <property type="nucleotide sequence ID" value="NZ_UZWE01000029.1"/>
</dbReference>
<evidence type="ECO:0000313" key="3">
    <source>
        <dbReference type="EMBL" id="VDS08803.1"/>
    </source>
</evidence>
<evidence type="ECO:0000259" key="2">
    <source>
        <dbReference type="Pfam" id="PF04909"/>
    </source>
</evidence>
<sequence>MAEMQIPRDWPVFDAHQHFWDPQVNYHPWLSDEPPIPFRYGDYRPIRRRYLPPDYLADAAPIQVAGSVYVETEWDPRDPLGETRYAHDLHAAYGYPNAVVAQAWLDRADAARLIADQARFPLVRSLRHKPAAAPSADQARRGLTGGMDDPRWRDGFARLGAHGLMFDLQAPWWELDAAADLAADFPATTIVLNHAGLPADRSAEGLEAWRRHMARLARHPNVVLKISGIGLKDRPWSLADNGPIIRDAISIFGWQRCMFASNFPVDSLVGGFVPIFDGFYQATQGLSENARRALFHDNAVRIYRPVPQATEKQSKMGGAIR</sequence>
<dbReference type="InterPro" id="IPR052350">
    <property type="entry name" value="Metallo-dep_Lactonases"/>
</dbReference>
<keyword evidence="4" id="KW-1185">Reference proteome</keyword>
<dbReference type="Gene3D" id="3.20.20.140">
    <property type="entry name" value="Metal-dependent hydrolases"/>
    <property type="match status" value="1"/>
</dbReference>
<dbReference type="PANTHER" id="PTHR43569">
    <property type="entry name" value="AMIDOHYDROLASE"/>
    <property type="match status" value="1"/>
</dbReference>